<gene>
    <name evidence="3" type="ORF">GCM10025874_02560</name>
</gene>
<dbReference type="SMART" id="SM00278">
    <property type="entry name" value="HhH1"/>
    <property type="match status" value="2"/>
</dbReference>
<dbReference type="NCBIfam" id="TIGR00426">
    <property type="entry name" value="competence protein ComEA helix-hairpin-helix repeat region"/>
    <property type="match status" value="1"/>
</dbReference>
<comment type="caution">
    <text evidence="3">The sequence shown here is derived from an EMBL/GenBank/DDBJ whole genome shotgun (WGS) entry which is preliminary data.</text>
</comment>
<dbReference type="EMBL" id="BSUL01000001">
    <property type="protein sequence ID" value="GMA27003.1"/>
    <property type="molecule type" value="Genomic_DNA"/>
</dbReference>
<evidence type="ECO:0000259" key="2">
    <source>
        <dbReference type="SMART" id="SM00278"/>
    </source>
</evidence>
<sequence>MEGGAVPASAPLPSVAAMSTDARSLLAAPGAPAGGRGRSALRRIGLGALVLLGLAAAVGAVLVGALRGGGAASSVPLAPATSSPAPAAPSLVLVHVLGAVARPGLYELAEGDRVVDAVAAAGGFTAEADQAALNLAQVLADAQQVQVPRVGEAPPAPPGGAAAGTAAGGLVNLNTADLAALDTLPRVGPSTAQKILDWRESNGPFTSVDDLLAVSGIGEATLEGLRDLVTV</sequence>
<dbReference type="Gene3D" id="1.10.150.310">
    <property type="entry name" value="Tex RuvX-like domain-like"/>
    <property type="match status" value="1"/>
</dbReference>
<dbReference type="Gene3D" id="3.10.560.10">
    <property type="entry name" value="Outer membrane lipoprotein wza domain like"/>
    <property type="match status" value="1"/>
</dbReference>
<dbReference type="AlphaFoldDB" id="A0AA37UA91"/>
<evidence type="ECO:0000256" key="1">
    <source>
        <dbReference type="SAM" id="Phobius"/>
    </source>
</evidence>
<dbReference type="SUPFAM" id="SSF47781">
    <property type="entry name" value="RuvA domain 2-like"/>
    <property type="match status" value="1"/>
</dbReference>
<dbReference type="InterPro" id="IPR051675">
    <property type="entry name" value="Endo/Exo/Phosphatase_dom_1"/>
</dbReference>
<dbReference type="PANTHER" id="PTHR21180">
    <property type="entry name" value="ENDONUCLEASE/EXONUCLEASE/PHOSPHATASE FAMILY DOMAIN-CONTAINING PROTEIN 1"/>
    <property type="match status" value="1"/>
</dbReference>
<keyword evidence="1" id="KW-0472">Membrane</keyword>
<organism evidence="3 4">
    <name type="scientific">Arenivirga flava</name>
    <dbReference type="NCBI Taxonomy" id="1930060"/>
    <lineage>
        <taxon>Bacteria</taxon>
        <taxon>Bacillati</taxon>
        <taxon>Actinomycetota</taxon>
        <taxon>Actinomycetes</taxon>
        <taxon>Micrococcales</taxon>
        <taxon>Microbacteriaceae</taxon>
        <taxon>Arenivirga</taxon>
    </lineage>
</organism>
<dbReference type="InterPro" id="IPR019554">
    <property type="entry name" value="Soluble_ligand-bd"/>
</dbReference>
<dbReference type="GO" id="GO:0003677">
    <property type="term" value="F:DNA binding"/>
    <property type="evidence" value="ECO:0007669"/>
    <property type="project" value="InterPro"/>
</dbReference>
<dbReference type="GO" id="GO:0015628">
    <property type="term" value="P:protein secretion by the type II secretion system"/>
    <property type="evidence" value="ECO:0007669"/>
    <property type="project" value="TreeGrafter"/>
</dbReference>
<dbReference type="Pfam" id="PF12836">
    <property type="entry name" value="HHH_3"/>
    <property type="match status" value="1"/>
</dbReference>
<name>A0AA37UA91_9MICO</name>
<proteinExistence type="predicted"/>
<protein>
    <recommendedName>
        <fullName evidence="2">Helix-hairpin-helix DNA-binding motif class 1 domain-containing protein</fullName>
    </recommendedName>
</protein>
<accession>A0AA37UA91</accession>
<keyword evidence="4" id="KW-1185">Reference proteome</keyword>
<dbReference type="PANTHER" id="PTHR21180:SF32">
    <property type="entry name" value="ENDONUCLEASE_EXONUCLEASE_PHOSPHATASE FAMILY DOMAIN-CONTAINING PROTEIN 1"/>
    <property type="match status" value="1"/>
</dbReference>
<dbReference type="InterPro" id="IPR003583">
    <property type="entry name" value="Hlx-hairpin-Hlx_DNA-bd_motif"/>
</dbReference>
<dbReference type="GO" id="GO:0015627">
    <property type="term" value="C:type II protein secretion system complex"/>
    <property type="evidence" value="ECO:0007669"/>
    <property type="project" value="TreeGrafter"/>
</dbReference>
<dbReference type="InterPro" id="IPR004509">
    <property type="entry name" value="Competence_ComEA_HhH"/>
</dbReference>
<reference evidence="3 4" key="1">
    <citation type="journal article" date="2014" name="Int. J. Syst. Evol. Microbiol.">
        <title>Complete genome sequence of Corynebacterium casei LMG S-19264T (=DSM 44701T), isolated from a smear-ripened cheese.</title>
        <authorList>
            <consortium name="US DOE Joint Genome Institute (JGI-PGF)"/>
            <person name="Walter F."/>
            <person name="Albersmeier A."/>
            <person name="Kalinowski J."/>
            <person name="Ruckert C."/>
        </authorList>
    </citation>
    <scope>NUCLEOTIDE SEQUENCE [LARGE SCALE GENOMIC DNA]</scope>
    <source>
        <strain evidence="3 4">NBRC 112289</strain>
    </source>
</reference>
<keyword evidence="1" id="KW-0812">Transmembrane</keyword>
<feature type="domain" description="Helix-hairpin-helix DNA-binding motif class 1" evidence="2">
    <location>
        <begin position="179"/>
        <end position="198"/>
    </location>
</feature>
<dbReference type="InterPro" id="IPR010994">
    <property type="entry name" value="RuvA_2-like"/>
</dbReference>
<feature type="domain" description="Helix-hairpin-helix DNA-binding motif class 1" evidence="2">
    <location>
        <begin position="209"/>
        <end position="228"/>
    </location>
</feature>
<keyword evidence="1" id="KW-1133">Transmembrane helix</keyword>
<evidence type="ECO:0000313" key="4">
    <source>
        <dbReference type="Proteomes" id="UP001157160"/>
    </source>
</evidence>
<dbReference type="GO" id="GO:0006281">
    <property type="term" value="P:DNA repair"/>
    <property type="evidence" value="ECO:0007669"/>
    <property type="project" value="InterPro"/>
</dbReference>
<evidence type="ECO:0000313" key="3">
    <source>
        <dbReference type="EMBL" id="GMA27003.1"/>
    </source>
</evidence>
<feature type="transmembrane region" description="Helical" evidence="1">
    <location>
        <begin position="44"/>
        <end position="66"/>
    </location>
</feature>
<dbReference type="Proteomes" id="UP001157160">
    <property type="component" value="Unassembled WGS sequence"/>
</dbReference>
<dbReference type="Pfam" id="PF10531">
    <property type="entry name" value="SLBB"/>
    <property type="match status" value="1"/>
</dbReference>